<dbReference type="Pfam" id="PF05717">
    <property type="entry name" value="TnpB_IS66"/>
    <property type="match status" value="1"/>
</dbReference>
<dbReference type="AlphaFoldDB" id="A0AAN5APH4"/>
<dbReference type="RefSeq" id="WP_338239399.1">
    <property type="nucleotide sequence ID" value="NZ_BQKE01000005.1"/>
</dbReference>
<name>A0AAN5APH4_9BACT</name>
<dbReference type="EMBL" id="BQKE01000005">
    <property type="protein sequence ID" value="GJM64331.1"/>
    <property type="molecule type" value="Genomic_DNA"/>
</dbReference>
<evidence type="ECO:0000313" key="1">
    <source>
        <dbReference type="EMBL" id="GJM64331.1"/>
    </source>
</evidence>
<keyword evidence="2" id="KW-1185">Reference proteome</keyword>
<accession>A0AAN5APH4</accession>
<comment type="caution">
    <text evidence="1">The sequence shown here is derived from an EMBL/GenBank/DDBJ whole genome shotgun (WGS) entry which is preliminary data.</text>
</comment>
<dbReference type="NCBIfam" id="NF033819">
    <property type="entry name" value="IS66_TnpB"/>
    <property type="match status" value="1"/>
</dbReference>
<reference evidence="1 2" key="1">
    <citation type="submission" date="2021-12" db="EMBL/GenBank/DDBJ databases">
        <title>Genome sequencing of bacteria with rrn-lacking chromosome and rrn-plasmid.</title>
        <authorList>
            <person name="Anda M."/>
            <person name="Iwasaki W."/>
        </authorList>
    </citation>
    <scope>NUCLEOTIDE SEQUENCE [LARGE SCALE GENOMIC DNA]</scope>
    <source>
        <strain evidence="1 2">NBRC 15940</strain>
    </source>
</reference>
<organism evidence="1 2">
    <name type="scientific">Persicobacter diffluens</name>
    <dbReference type="NCBI Taxonomy" id="981"/>
    <lineage>
        <taxon>Bacteria</taxon>
        <taxon>Pseudomonadati</taxon>
        <taxon>Bacteroidota</taxon>
        <taxon>Cytophagia</taxon>
        <taxon>Cytophagales</taxon>
        <taxon>Persicobacteraceae</taxon>
        <taxon>Persicobacter</taxon>
    </lineage>
</organism>
<evidence type="ECO:0000313" key="2">
    <source>
        <dbReference type="Proteomes" id="UP001310022"/>
    </source>
</evidence>
<dbReference type="Proteomes" id="UP001310022">
    <property type="component" value="Unassembled WGS sequence"/>
</dbReference>
<gene>
    <name evidence="1" type="ORF">PEDI_48830</name>
</gene>
<sequence length="114" mass="13037">MLSVGPNDKLNFYAEAVDMRKGFDGLSGLVENELERDPTNGEIFIFINKARNKIKLLQWEAGGFAIYYKRLEKGTFEIPSHKAGDKSISIPKHTLEMMLCGISLEQRIQRKRYA</sequence>
<dbReference type="PANTHER" id="PTHR36455">
    <property type="match status" value="1"/>
</dbReference>
<protein>
    <submittedName>
        <fullName evidence="1">Transposase</fullName>
    </submittedName>
</protein>
<dbReference type="InterPro" id="IPR008878">
    <property type="entry name" value="Transposase_IS66_Orf2"/>
</dbReference>
<dbReference type="PANTHER" id="PTHR36455:SF1">
    <property type="entry name" value="BLR8292 PROTEIN"/>
    <property type="match status" value="1"/>
</dbReference>
<proteinExistence type="predicted"/>